<keyword evidence="3" id="KW-1185">Reference proteome</keyword>
<sequence>MQCLLIVAFWLLAINIDAFTAKRYSFSLQISVRSALISFLSLRSETEKLNLKMKIIAILLLALALSNATPIDQDANIKVKRGLHLDVGYHAPLVTHSALVAPAATVVHHEPTLLTHGSLLAHAPVYTTHHVLPTYAHTLHHY</sequence>
<dbReference type="Proteomes" id="UP000078200">
    <property type="component" value="Unassembled WGS sequence"/>
</dbReference>
<evidence type="ECO:0000313" key="2">
    <source>
        <dbReference type="EnsemblMetazoa" id="GAUT021411-PA"/>
    </source>
</evidence>
<organism evidence="2 3">
    <name type="scientific">Glossina austeni</name>
    <name type="common">Savannah tsetse fly</name>
    <dbReference type="NCBI Taxonomy" id="7395"/>
    <lineage>
        <taxon>Eukaryota</taxon>
        <taxon>Metazoa</taxon>
        <taxon>Ecdysozoa</taxon>
        <taxon>Arthropoda</taxon>
        <taxon>Hexapoda</taxon>
        <taxon>Insecta</taxon>
        <taxon>Pterygota</taxon>
        <taxon>Neoptera</taxon>
        <taxon>Endopterygota</taxon>
        <taxon>Diptera</taxon>
        <taxon>Brachycera</taxon>
        <taxon>Muscomorpha</taxon>
        <taxon>Hippoboscoidea</taxon>
        <taxon>Glossinidae</taxon>
        <taxon>Glossina</taxon>
    </lineage>
</organism>
<feature type="chain" id="PRO_5008398975" evidence="1">
    <location>
        <begin position="19"/>
        <end position="142"/>
    </location>
</feature>
<name>A0A1A9V036_GLOAU</name>
<proteinExistence type="predicted"/>
<protein>
    <submittedName>
        <fullName evidence="2">Uncharacterized protein</fullName>
    </submittedName>
</protein>
<reference evidence="2" key="1">
    <citation type="submission" date="2020-05" db="UniProtKB">
        <authorList>
            <consortium name="EnsemblMetazoa"/>
        </authorList>
    </citation>
    <scope>IDENTIFICATION</scope>
    <source>
        <strain evidence="2">TTRI</strain>
    </source>
</reference>
<dbReference type="AlphaFoldDB" id="A0A1A9V036"/>
<dbReference type="EnsemblMetazoa" id="GAUT021411-RA">
    <property type="protein sequence ID" value="GAUT021411-PA"/>
    <property type="gene ID" value="GAUT021411"/>
</dbReference>
<dbReference type="VEuPathDB" id="VectorBase:GAUT021411"/>
<accession>A0A1A9V036</accession>
<evidence type="ECO:0000313" key="3">
    <source>
        <dbReference type="Proteomes" id="UP000078200"/>
    </source>
</evidence>
<keyword evidence="1" id="KW-0732">Signal</keyword>
<evidence type="ECO:0000256" key="1">
    <source>
        <dbReference type="SAM" id="SignalP"/>
    </source>
</evidence>
<feature type="signal peptide" evidence="1">
    <location>
        <begin position="1"/>
        <end position="18"/>
    </location>
</feature>